<evidence type="ECO:0000313" key="1">
    <source>
        <dbReference type="EMBL" id="VDM71015.1"/>
    </source>
</evidence>
<name>A0A3P7KJ99_STRVU</name>
<organism evidence="1 2">
    <name type="scientific">Strongylus vulgaris</name>
    <name type="common">Blood worm</name>
    <dbReference type="NCBI Taxonomy" id="40348"/>
    <lineage>
        <taxon>Eukaryota</taxon>
        <taxon>Metazoa</taxon>
        <taxon>Ecdysozoa</taxon>
        <taxon>Nematoda</taxon>
        <taxon>Chromadorea</taxon>
        <taxon>Rhabditida</taxon>
        <taxon>Rhabditina</taxon>
        <taxon>Rhabditomorpha</taxon>
        <taxon>Strongyloidea</taxon>
        <taxon>Strongylidae</taxon>
        <taxon>Strongylus</taxon>
    </lineage>
</organism>
<sequence length="42" mass="4908">MELYMAESVQLEKDSLRDALGCHKDITALKEYPILLILTKKW</sequence>
<evidence type="ECO:0000313" key="2">
    <source>
        <dbReference type="Proteomes" id="UP000270094"/>
    </source>
</evidence>
<dbReference type="EMBL" id="UYYB01018505">
    <property type="protein sequence ID" value="VDM71015.1"/>
    <property type="molecule type" value="Genomic_DNA"/>
</dbReference>
<dbReference type="Proteomes" id="UP000270094">
    <property type="component" value="Unassembled WGS sequence"/>
</dbReference>
<keyword evidence="2" id="KW-1185">Reference proteome</keyword>
<proteinExistence type="predicted"/>
<dbReference type="AlphaFoldDB" id="A0A3P7KJ99"/>
<reference evidence="1 2" key="1">
    <citation type="submission" date="2018-11" db="EMBL/GenBank/DDBJ databases">
        <authorList>
            <consortium name="Pathogen Informatics"/>
        </authorList>
    </citation>
    <scope>NUCLEOTIDE SEQUENCE [LARGE SCALE GENOMIC DNA]</scope>
</reference>
<accession>A0A3P7KJ99</accession>
<protein>
    <submittedName>
        <fullName evidence="1">Uncharacterized protein</fullName>
    </submittedName>
</protein>
<gene>
    <name evidence="1" type="ORF">SVUK_LOCUS6013</name>
</gene>